<gene>
    <name evidence="1" type="ORF">B0H17DRAFT_862911</name>
</gene>
<evidence type="ECO:0008006" key="3">
    <source>
        <dbReference type="Google" id="ProtNLM"/>
    </source>
</evidence>
<dbReference type="AlphaFoldDB" id="A0AAD7G0Q4"/>
<feature type="non-terminal residue" evidence="1">
    <location>
        <position position="86"/>
    </location>
</feature>
<dbReference type="EMBL" id="JARKIE010000330">
    <property type="protein sequence ID" value="KAJ7653812.1"/>
    <property type="molecule type" value="Genomic_DNA"/>
</dbReference>
<name>A0AAD7G0Q4_MYCRO</name>
<reference evidence="1" key="1">
    <citation type="submission" date="2023-03" db="EMBL/GenBank/DDBJ databases">
        <title>Massive genome expansion in bonnet fungi (Mycena s.s.) driven by repeated elements and novel gene families across ecological guilds.</title>
        <authorList>
            <consortium name="Lawrence Berkeley National Laboratory"/>
            <person name="Harder C.B."/>
            <person name="Miyauchi S."/>
            <person name="Viragh M."/>
            <person name="Kuo A."/>
            <person name="Thoen E."/>
            <person name="Andreopoulos B."/>
            <person name="Lu D."/>
            <person name="Skrede I."/>
            <person name="Drula E."/>
            <person name="Henrissat B."/>
            <person name="Morin E."/>
            <person name="Kohler A."/>
            <person name="Barry K."/>
            <person name="LaButti K."/>
            <person name="Morin E."/>
            <person name="Salamov A."/>
            <person name="Lipzen A."/>
            <person name="Mereny Z."/>
            <person name="Hegedus B."/>
            <person name="Baldrian P."/>
            <person name="Stursova M."/>
            <person name="Weitz H."/>
            <person name="Taylor A."/>
            <person name="Grigoriev I.V."/>
            <person name="Nagy L.G."/>
            <person name="Martin F."/>
            <person name="Kauserud H."/>
        </authorList>
    </citation>
    <scope>NUCLEOTIDE SEQUENCE</scope>
    <source>
        <strain evidence="1">CBHHK067</strain>
    </source>
</reference>
<feature type="non-terminal residue" evidence="1">
    <location>
        <position position="1"/>
    </location>
</feature>
<keyword evidence="2" id="KW-1185">Reference proteome</keyword>
<accession>A0AAD7G0Q4</accession>
<organism evidence="1 2">
    <name type="scientific">Mycena rosella</name>
    <name type="common">Pink bonnet</name>
    <name type="synonym">Agaricus rosellus</name>
    <dbReference type="NCBI Taxonomy" id="1033263"/>
    <lineage>
        <taxon>Eukaryota</taxon>
        <taxon>Fungi</taxon>
        <taxon>Dikarya</taxon>
        <taxon>Basidiomycota</taxon>
        <taxon>Agaricomycotina</taxon>
        <taxon>Agaricomycetes</taxon>
        <taxon>Agaricomycetidae</taxon>
        <taxon>Agaricales</taxon>
        <taxon>Marasmiineae</taxon>
        <taxon>Mycenaceae</taxon>
        <taxon>Mycena</taxon>
    </lineage>
</organism>
<sequence>LMQLCTAHIGLNAFLYRFHLGPSPDCALCLVPETVLHYLLACPTYRRQRLTLITRLGTARLSLHRLISVKSDPRPVLAFVRDTGRF</sequence>
<protein>
    <recommendedName>
        <fullName evidence="3">Reverse transcriptase</fullName>
    </recommendedName>
</protein>
<evidence type="ECO:0000313" key="1">
    <source>
        <dbReference type="EMBL" id="KAJ7653812.1"/>
    </source>
</evidence>
<comment type="caution">
    <text evidence="1">The sequence shown here is derived from an EMBL/GenBank/DDBJ whole genome shotgun (WGS) entry which is preliminary data.</text>
</comment>
<evidence type="ECO:0000313" key="2">
    <source>
        <dbReference type="Proteomes" id="UP001221757"/>
    </source>
</evidence>
<dbReference type="Proteomes" id="UP001221757">
    <property type="component" value="Unassembled WGS sequence"/>
</dbReference>
<proteinExistence type="predicted"/>